<organism evidence="4 5">
    <name type="scientific">Legionella shakespearei DSM 23087</name>
    <dbReference type="NCBI Taxonomy" id="1122169"/>
    <lineage>
        <taxon>Bacteria</taxon>
        <taxon>Pseudomonadati</taxon>
        <taxon>Pseudomonadota</taxon>
        <taxon>Gammaproteobacteria</taxon>
        <taxon>Legionellales</taxon>
        <taxon>Legionellaceae</taxon>
        <taxon>Legionella</taxon>
    </lineage>
</organism>
<evidence type="ECO:0000313" key="4">
    <source>
        <dbReference type="EMBL" id="KTD60517.1"/>
    </source>
</evidence>
<dbReference type="eggNOG" id="COG0300">
    <property type="taxonomic scope" value="Bacteria"/>
</dbReference>
<reference evidence="4 5" key="1">
    <citation type="submission" date="2015-11" db="EMBL/GenBank/DDBJ databases">
        <title>Genomic analysis of 38 Legionella species identifies large and diverse effector repertoires.</title>
        <authorList>
            <person name="Burstein D."/>
            <person name="Amaro F."/>
            <person name="Zusman T."/>
            <person name="Lifshitz Z."/>
            <person name="Cohen O."/>
            <person name="Gilbert J.A."/>
            <person name="Pupko T."/>
            <person name="Shuman H.A."/>
            <person name="Segal G."/>
        </authorList>
    </citation>
    <scope>NUCLEOTIDE SEQUENCE [LARGE SCALE GENOMIC DNA]</scope>
    <source>
        <strain evidence="4 5">ATCC 49655</strain>
    </source>
</reference>
<keyword evidence="2" id="KW-0560">Oxidoreductase</keyword>
<name>A0A0W0YUG0_9GAMM</name>
<keyword evidence="5" id="KW-1185">Reference proteome</keyword>
<comment type="caution">
    <text evidence="4">The sequence shown here is derived from an EMBL/GenBank/DDBJ whole genome shotgun (WGS) entry which is preliminary data.</text>
</comment>
<evidence type="ECO:0000256" key="1">
    <source>
        <dbReference type="ARBA" id="ARBA00006484"/>
    </source>
</evidence>
<dbReference type="PIRSF" id="PIRSF000126">
    <property type="entry name" value="11-beta-HSD1"/>
    <property type="match status" value="1"/>
</dbReference>
<dbReference type="CDD" id="cd05233">
    <property type="entry name" value="SDR_c"/>
    <property type="match status" value="1"/>
</dbReference>
<dbReference type="PATRIC" id="fig|1122169.6.peg.1855"/>
<dbReference type="STRING" id="1122169.Lsha_1613"/>
<dbReference type="SUPFAM" id="SSF51735">
    <property type="entry name" value="NAD(P)-binding Rossmann-fold domains"/>
    <property type="match status" value="1"/>
</dbReference>
<dbReference type="AlphaFoldDB" id="A0A0W0YUG0"/>
<sequence length="258" mass="28167">MRTLVTGASKGIGLALAHEFAQHGHDVLLVSRDGERLKKIVEQFKVLYKVTVDYKVADLSQTGSALKLYTELREHGIEINCLVNNAGIGYMGPFADMSLPRLDELMQLNMVSVSELTRCYLNDFLERNEGRILQVASTAAFLPGPFMAAYYASKAYVTSLSHAIAYELKGTNVSLSILCPGATKTNFFPAAGMENSMLEKGYTGMMSPEAVAKIAYRGLQKKKLYIVPGVMNKILASSAAMSPKRIAAAIAAYFHHKS</sequence>
<proteinExistence type="inferred from homology"/>
<dbReference type="InterPro" id="IPR036291">
    <property type="entry name" value="NAD(P)-bd_dom_sf"/>
</dbReference>
<dbReference type="Gene3D" id="3.40.50.720">
    <property type="entry name" value="NAD(P)-binding Rossmann-like Domain"/>
    <property type="match status" value="1"/>
</dbReference>
<evidence type="ECO:0000256" key="3">
    <source>
        <dbReference type="RuleBase" id="RU000363"/>
    </source>
</evidence>
<dbReference type="OrthoDB" id="7301144at2"/>
<dbReference type="GO" id="GO:0016020">
    <property type="term" value="C:membrane"/>
    <property type="evidence" value="ECO:0007669"/>
    <property type="project" value="TreeGrafter"/>
</dbReference>
<dbReference type="Pfam" id="PF00106">
    <property type="entry name" value="adh_short"/>
    <property type="match status" value="1"/>
</dbReference>
<dbReference type="PRINTS" id="PR00081">
    <property type="entry name" value="GDHRDH"/>
</dbReference>
<dbReference type="PANTHER" id="PTHR44196">
    <property type="entry name" value="DEHYDROGENASE/REDUCTASE SDR FAMILY MEMBER 7B"/>
    <property type="match status" value="1"/>
</dbReference>
<accession>A0A0W0YUG0</accession>
<comment type="similarity">
    <text evidence="1 3">Belongs to the short-chain dehydrogenases/reductases (SDR) family.</text>
</comment>
<dbReference type="Proteomes" id="UP000054600">
    <property type="component" value="Unassembled WGS sequence"/>
</dbReference>
<gene>
    <name evidence="4" type="ORF">Lsha_1613</name>
</gene>
<dbReference type="GO" id="GO:0016491">
    <property type="term" value="F:oxidoreductase activity"/>
    <property type="evidence" value="ECO:0007669"/>
    <property type="project" value="UniProtKB-KW"/>
</dbReference>
<dbReference type="PANTHER" id="PTHR44196:SF2">
    <property type="entry name" value="SHORT-CHAIN DEHYDROGENASE-RELATED"/>
    <property type="match status" value="1"/>
</dbReference>
<dbReference type="EMBL" id="LNYW01000044">
    <property type="protein sequence ID" value="KTD60517.1"/>
    <property type="molecule type" value="Genomic_DNA"/>
</dbReference>
<dbReference type="PRINTS" id="PR00080">
    <property type="entry name" value="SDRFAMILY"/>
</dbReference>
<evidence type="ECO:0000256" key="2">
    <source>
        <dbReference type="ARBA" id="ARBA00023002"/>
    </source>
</evidence>
<protein>
    <submittedName>
        <fullName evidence="4">Short chain dehydrogenase</fullName>
    </submittedName>
</protein>
<dbReference type="RefSeq" id="WP_018576588.1">
    <property type="nucleotide sequence ID" value="NZ_KB892388.1"/>
</dbReference>
<evidence type="ECO:0000313" key="5">
    <source>
        <dbReference type="Proteomes" id="UP000054600"/>
    </source>
</evidence>
<dbReference type="InterPro" id="IPR002347">
    <property type="entry name" value="SDR_fam"/>
</dbReference>